<dbReference type="AlphaFoldDB" id="A0AAP3GYJ9"/>
<comment type="caution">
    <text evidence="1">The sequence shown here is derived from an EMBL/GenBank/DDBJ whole genome shotgun (WGS) entry which is preliminary data.</text>
</comment>
<evidence type="ECO:0000313" key="2">
    <source>
        <dbReference type="Proteomes" id="UP001213015"/>
    </source>
</evidence>
<dbReference type="RefSeq" id="WP_234975107.1">
    <property type="nucleotide sequence ID" value="NZ_JAKEYK010000012.1"/>
</dbReference>
<dbReference type="Proteomes" id="UP001213015">
    <property type="component" value="Unassembled WGS sequence"/>
</dbReference>
<accession>A0AAP3GYJ9</accession>
<proteinExistence type="predicted"/>
<dbReference type="Gene3D" id="1.10.10.10">
    <property type="entry name" value="Winged helix-like DNA-binding domain superfamily/Winged helix DNA-binding domain"/>
    <property type="match status" value="1"/>
</dbReference>
<dbReference type="InterPro" id="IPR036388">
    <property type="entry name" value="WH-like_DNA-bd_sf"/>
</dbReference>
<organism evidence="1 2">
    <name type="scientific">Lactobacillus mulieris</name>
    <dbReference type="NCBI Taxonomy" id="2508708"/>
    <lineage>
        <taxon>Bacteria</taxon>
        <taxon>Bacillati</taxon>
        <taxon>Bacillota</taxon>
        <taxon>Bacilli</taxon>
        <taxon>Lactobacillales</taxon>
        <taxon>Lactobacillaceae</taxon>
        <taxon>Lactobacillus</taxon>
    </lineage>
</organism>
<sequence>MDIKLVPEQEEALKNYLQELLKTSLSTITSDNKPFVNRESIARYFGVSPTTITNWVKLGCPYIDIEGRKLYGKEAITKWLEEHTKKAL</sequence>
<evidence type="ECO:0000313" key="1">
    <source>
        <dbReference type="EMBL" id="MCZ3845281.1"/>
    </source>
</evidence>
<gene>
    <name evidence="1" type="ORF">L2422_07215</name>
</gene>
<name>A0AAP3GYJ9_9LACO</name>
<dbReference type="EMBL" id="JAKHLF010000013">
    <property type="protein sequence ID" value="MCZ3845281.1"/>
    <property type="molecule type" value="Genomic_DNA"/>
</dbReference>
<dbReference type="InterPro" id="IPR009061">
    <property type="entry name" value="DNA-bd_dom_put_sf"/>
</dbReference>
<dbReference type="SUPFAM" id="SSF46955">
    <property type="entry name" value="Putative DNA-binding domain"/>
    <property type="match status" value="1"/>
</dbReference>
<reference evidence="1" key="1">
    <citation type="submission" date="2022-01" db="EMBL/GenBank/DDBJ databases">
        <title>VMRC isolate genome collection.</title>
        <authorList>
            <person name="France M."/>
            <person name="Rutt L."/>
            <person name="Humphrys M."/>
            <person name="Ravel J."/>
        </authorList>
    </citation>
    <scope>NUCLEOTIDE SEQUENCE</scope>
    <source>
        <strain evidence="1">C0127B5</strain>
    </source>
</reference>
<protein>
    <submittedName>
        <fullName evidence="1">Terminase small subunit</fullName>
    </submittedName>
</protein>